<dbReference type="Proteomes" id="UP000235826">
    <property type="component" value="Chromosome"/>
</dbReference>
<dbReference type="RefSeq" id="WP_102756515.1">
    <property type="nucleotide sequence ID" value="NZ_CP025791.1"/>
</dbReference>
<keyword evidence="3" id="KW-1185">Reference proteome</keyword>
<proteinExistence type="predicted"/>
<organism evidence="2 3">
    <name type="scientific">Flavivirga eckloniae</name>
    <dbReference type="NCBI Taxonomy" id="1803846"/>
    <lineage>
        <taxon>Bacteria</taxon>
        <taxon>Pseudomonadati</taxon>
        <taxon>Bacteroidota</taxon>
        <taxon>Flavobacteriia</taxon>
        <taxon>Flavobacteriales</taxon>
        <taxon>Flavobacteriaceae</taxon>
        <taxon>Flavivirga</taxon>
    </lineage>
</organism>
<gene>
    <name evidence="2" type="ORF">C1H87_14580</name>
</gene>
<dbReference type="PROSITE" id="PS51257">
    <property type="entry name" value="PROKAR_LIPOPROTEIN"/>
    <property type="match status" value="1"/>
</dbReference>
<evidence type="ECO:0008006" key="4">
    <source>
        <dbReference type="Google" id="ProtNLM"/>
    </source>
</evidence>
<accession>A0A2K9PS14</accession>
<protein>
    <recommendedName>
        <fullName evidence="4">Rieske domain-containing protein</fullName>
    </recommendedName>
</protein>
<dbReference type="KEGG" id="fek:C1H87_14580"/>
<evidence type="ECO:0000256" key="1">
    <source>
        <dbReference type="SAM" id="SignalP"/>
    </source>
</evidence>
<reference evidence="2 3" key="1">
    <citation type="submission" date="2018-01" db="EMBL/GenBank/DDBJ databases">
        <title>Complete genome sequence of Flavivirga eckloniae ECD14 isolated from seaweed Ecklonia cava.</title>
        <authorList>
            <person name="Lee J.H."/>
            <person name="Baik K.S."/>
            <person name="Seong C.N."/>
        </authorList>
    </citation>
    <scope>NUCLEOTIDE SEQUENCE [LARGE SCALE GENOMIC DNA]</scope>
    <source>
        <strain evidence="2 3">ECD14</strain>
    </source>
</reference>
<dbReference type="EMBL" id="CP025791">
    <property type="protein sequence ID" value="AUP79863.1"/>
    <property type="molecule type" value="Genomic_DNA"/>
</dbReference>
<evidence type="ECO:0000313" key="3">
    <source>
        <dbReference type="Proteomes" id="UP000235826"/>
    </source>
</evidence>
<dbReference type="AlphaFoldDB" id="A0A2K9PS14"/>
<feature type="chain" id="PRO_5014610214" description="Rieske domain-containing protein" evidence="1">
    <location>
        <begin position="21"/>
        <end position="142"/>
    </location>
</feature>
<dbReference type="OrthoDB" id="1201186at2"/>
<keyword evidence="1" id="KW-0732">Signal</keyword>
<feature type="signal peptide" evidence="1">
    <location>
        <begin position="1"/>
        <end position="20"/>
    </location>
</feature>
<name>A0A2K9PS14_9FLAO</name>
<sequence>MKSIFLFASFLILVSCSKNSVNNPNCNFLLDIGVNVNINLSLPQYSQLPFPGNSVYVQNAGNGGIIVANTGADFFAWDASDPNHIPSACSVLVPKGLNATCGCQDKNEYSLVTGQSLGDKNLPCALKNYRVEKNGDNLLIFN</sequence>
<evidence type="ECO:0000313" key="2">
    <source>
        <dbReference type="EMBL" id="AUP79863.1"/>
    </source>
</evidence>